<keyword evidence="4" id="KW-1185">Reference proteome</keyword>
<dbReference type="InterPro" id="IPR009839">
    <property type="entry name" value="SseB_N"/>
</dbReference>
<dbReference type="Proteomes" id="UP000633205">
    <property type="component" value="Unassembled WGS sequence"/>
</dbReference>
<sequence>MGLFSRKKKSDRSDDAAAAPQSEESAAPQDTTSDAPAAESVPEVNISFSAYQGVGAESGPEVQSPEQKRAEDAKRAQEAQAAAQDGPQAATRPSGSAPTPEGGRPVPPRELPFAPAAPPTELETVKGLRDNGLVRDALAALPEKPQPQQLLGVARQLLQGHVFLRVDGDVREQMQEKGSAQLKFGVARTADKTYMLVFSSGRALSKAVQGDGNTQTSAIAQPVPQILAHMVDNDFDGIIIDNASGQNRIVLPREVLERAREQADPQLRVKTALAQPRDTETPKKIVEILGQRPPLWVAVGPSPQDETKMGIAEARLANGTRLLQVYSHPLEVVAQGRSERAMPFGIEKVAKLLTDHAELGGILLDPAGPLMTLTRDELTPVMPLASEADPITEGPSSTDQ</sequence>
<comment type="caution">
    <text evidence="3">The sequence shown here is derived from an EMBL/GenBank/DDBJ whole genome shotgun (WGS) entry which is preliminary data.</text>
</comment>
<reference evidence="3" key="2">
    <citation type="submission" date="2020-09" db="EMBL/GenBank/DDBJ databases">
        <authorList>
            <person name="Sun Q."/>
            <person name="Zhou Y."/>
        </authorList>
    </citation>
    <scope>NUCLEOTIDE SEQUENCE</scope>
    <source>
        <strain evidence="3">CGMCC 1.15152</strain>
    </source>
</reference>
<feature type="region of interest" description="Disordered" evidence="1">
    <location>
        <begin position="1"/>
        <end position="117"/>
    </location>
</feature>
<feature type="compositionally biased region" description="Low complexity" evidence="1">
    <location>
        <begin position="78"/>
        <end position="90"/>
    </location>
</feature>
<evidence type="ECO:0000313" key="3">
    <source>
        <dbReference type="EMBL" id="GGD44736.1"/>
    </source>
</evidence>
<feature type="compositionally biased region" description="Low complexity" evidence="1">
    <location>
        <begin position="16"/>
        <end position="29"/>
    </location>
</feature>
<proteinExistence type="predicted"/>
<name>A0A917DK05_9MICO</name>
<reference evidence="3" key="1">
    <citation type="journal article" date="2014" name="Int. J. Syst. Evol. Microbiol.">
        <title>Complete genome sequence of Corynebacterium casei LMG S-19264T (=DSM 44701T), isolated from a smear-ripened cheese.</title>
        <authorList>
            <consortium name="US DOE Joint Genome Institute (JGI-PGF)"/>
            <person name="Walter F."/>
            <person name="Albersmeier A."/>
            <person name="Kalinowski J."/>
            <person name="Ruckert C."/>
        </authorList>
    </citation>
    <scope>NUCLEOTIDE SEQUENCE</scope>
    <source>
        <strain evidence="3">CGMCC 1.15152</strain>
    </source>
</reference>
<feature type="compositionally biased region" description="Basic and acidic residues" evidence="1">
    <location>
        <begin position="66"/>
        <end position="77"/>
    </location>
</feature>
<dbReference type="Pfam" id="PF07179">
    <property type="entry name" value="SseB"/>
    <property type="match status" value="1"/>
</dbReference>
<dbReference type="AlphaFoldDB" id="A0A917DK05"/>
<gene>
    <name evidence="3" type="ORF">GCM10010915_27450</name>
</gene>
<evidence type="ECO:0000313" key="4">
    <source>
        <dbReference type="Proteomes" id="UP000633205"/>
    </source>
</evidence>
<feature type="compositionally biased region" description="Basic residues" evidence="1">
    <location>
        <begin position="1"/>
        <end position="10"/>
    </location>
</feature>
<accession>A0A917DK05</accession>
<organism evidence="3 4">
    <name type="scientific">Microbacterium faecale</name>
    <dbReference type="NCBI Taxonomy" id="1804630"/>
    <lineage>
        <taxon>Bacteria</taxon>
        <taxon>Bacillati</taxon>
        <taxon>Actinomycetota</taxon>
        <taxon>Actinomycetes</taxon>
        <taxon>Micrococcales</taxon>
        <taxon>Microbacteriaceae</taxon>
        <taxon>Microbacterium</taxon>
    </lineage>
</organism>
<feature type="compositionally biased region" description="Pro residues" evidence="1">
    <location>
        <begin position="105"/>
        <end position="117"/>
    </location>
</feature>
<evidence type="ECO:0000259" key="2">
    <source>
        <dbReference type="Pfam" id="PF07179"/>
    </source>
</evidence>
<dbReference type="RefSeq" id="WP_188712977.1">
    <property type="nucleotide sequence ID" value="NZ_BMHO01000002.1"/>
</dbReference>
<dbReference type="EMBL" id="BMHO01000002">
    <property type="protein sequence ID" value="GGD44736.1"/>
    <property type="molecule type" value="Genomic_DNA"/>
</dbReference>
<feature type="domain" description="SseB protein N-terminal" evidence="2">
    <location>
        <begin position="135"/>
        <end position="254"/>
    </location>
</feature>
<evidence type="ECO:0000256" key="1">
    <source>
        <dbReference type="SAM" id="MobiDB-lite"/>
    </source>
</evidence>
<protein>
    <recommendedName>
        <fullName evidence="2">SseB protein N-terminal domain-containing protein</fullName>
    </recommendedName>
</protein>